<dbReference type="Proteomes" id="UP000824469">
    <property type="component" value="Unassembled WGS sequence"/>
</dbReference>
<protein>
    <submittedName>
        <fullName evidence="2">Uncharacterized protein</fullName>
    </submittedName>
</protein>
<feature type="compositionally biased region" description="Polar residues" evidence="1">
    <location>
        <begin position="107"/>
        <end position="117"/>
    </location>
</feature>
<evidence type="ECO:0000313" key="2">
    <source>
        <dbReference type="EMBL" id="KAH9319467.1"/>
    </source>
</evidence>
<feature type="non-terminal residue" evidence="2">
    <location>
        <position position="1"/>
    </location>
</feature>
<evidence type="ECO:0000313" key="3">
    <source>
        <dbReference type="Proteomes" id="UP000824469"/>
    </source>
</evidence>
<feature type="compositionally biased region" description="Basic and acidic residues" evidence="1">
    <location>
        <begin position="14"/>
        <end position="26"/>
    </location>
</feature>
<gene>
    <name evidence="2" type="ORF">KI387_021236</name>
</gene>
<reference evidence="2 3" key="1">
    <citation type="journal article" date="2021" name="Nat. Plants">
        <title>The Taxus genome provides insights into paclitaxel biosynthesis.</title>
        <authorList>
            <person name="Xiong X."/>
            <person name="Gou J."/>
            <person name="Liao Q."/>
            <person name="Li Y."/>
            <person name="Zhou Q."/>
            <person name="Bi G."/>
            <person name="Li C."/>
            <person name="Du R."/>
            <person name="Wang X."/>
            <person name="Sun T."/>
            <person name="Guo L."/>
            <person name="Liang H."/>
            <person name="Lu P."/>
            <person name="Wu Y."/>
            <person name="Zhang Z."/>
            <person name="Ro D.K."/>
            <person name="Shang Y."/>
            <person name="Huang S."/>
            <person name="Yan J."/>
        </authorList>
    </citation>
    <scope>NUCLEOTIDE SEQUENCE [LARGE SCALE GENOMIC DNA]</scope>
    <source>
        <strain evidence="2">Ta-2019</strain>
    </source>
</reference>
<accession>A0AA38GA34</accession>
<name>A0AA38GA34_TAXCH</name>
<proteinExistence type="predicted"/>
<sequence>GWIKRRASALRGNCHGEEGGDCERGKKMWQGRSSRGGWFGGSVAAQRGAGTGGGACGERERPGRGTEECGGGSAWGPWGVWRGACGEGSAQGAGGGRGADDLGPGQRPSSSRGTVGW</sequence>
<dbReference type="AlphaFoldDB" id="A0AA38GA34"/>
<organism evidence="2 3">
    <name type="scientific">Taxus chinensis</name>
    <name type="common">Chinese yew</name>
    <name type="synonym">Taxus wallichiana var. chinensis</name>
    <dbReference type="NCBI Taxonomy" id="29808"/>
    <lineage>
        <taxon>Eukaryota</taxon>
        <taxon>Viridiplantae</taxon>
        <taxon>Streptophyta</taxon>
        <taxon>Embryophyta</taxon>
        <taxon>Tracheophyta</taxon>
        <taxon>Spermatophyta</taxon>
        <taxon>Pinopsida</taxon>
        <taxon>Pinidae</taxon>
        <taxon>Conifers II</taxon>
        <taxon>Cupressales</taxon>
        <taxon>Taxaceae</taxon>
        <taxon>Taxus</taxon>
    </lineage>
</organism>
<feature type="compositionally biased region" description="Low complexity" evidence="1">
    <location>
        <begin position="31"/>
        <end position="48"/>
    </location>
</feature>
<dbReference type="EMBL" id="JAHRHJ020000004">
    <property type="protein sequence ID" value="KAH9319467.1"/>
    <property type="molecule type" value="Genomic_DNA"/>
</dbReference>
<feature type="compositionally biased region" description="Gly residues" evidence="1">
    <location>
        <begin position="85"/>
        <end position="97"/>
    </location>
</feature>
<evidence type="ECO:0000256" key="1">
    <source>
        <dbReference type="SAM" id="MobiDB-lite"/>
    </source>
</evidence>
<comment type="caution">
    <text evidence="2">The sequence shown here is derived from an EMBL/GenBank/DDBJ whole genome shotgun (WGS) entry which is preliminary data.</text>
</comment>
<feature type="region of interest" description="Disordered" evidence="1">
    <location>
        <begin position="13"/>
        <end position="117"/>
    </location>
</feature>
<feature type="non-terminal residue" evidence="2">
    <location>
        <position position="117"/>
    </location>
</feature>
<keyword evidence="3" id="KW-1185">Reference proteome</keyword>
<feature type="compositionally biased region" description="Basic and acidic residues" evidence="1">
    <location>
        <begin position="57"/>
        <end position="67"/>
    </location>
</feature>